<proteinExistence type="predicted"/>
<reference evidence="8 9" key="1">
    <citation type="submission" date="2019-03" db="EMBL/GenBank/DDBJ databases">
        <title>Dyadobacter AR-3-6 sp. nov., isolated from arctic soil.</title>
        <authorList>
            <person name="Chaudhary D.K."/>
        </authorList>
    </citation>
    <scope>NUCLEOTIDE SEQUENCE [LARGE SCALE GENOMIC DNA]</scope>
    <source>
        <strain evidence="8 9">AR-3-6</strain>
    </source>
</reference>
<evidence type="ECO:0000256" key="6">
    <source>
        <dbReference type="SAM" id="Phobius"/>
    </source>
</evidence>
<dbReference type="InterPro" id="IPR027379">
    <property type="entry name" value="CLS_N"/>
</dbReference>
<evidence type="ECO:0000313" key="8">
    <source>
        <dbReference type="EMBL" id="TDE14676.1"/>
    </source>
</evidence>
<evidence type="ECO:0000256" key="5">
    <source>
        <dbReference type="ARBA" id="ARBA00023136"/>
    </source>
</evidence>
<keyword evidence="4 6" id="KW-1133">Transmembrane helix</keyword>
<name>A0A4R5DKH6_9BACT</name>
<evidence type="ECO:0000256" key="1">
    <source>
        <dbReference type="ARBA" id="ARBA00004651"/>
    </source>
</evidence>
<dbReference type="EMBL" id="SMFL01000005">
    <property type="protein sequence ID" value="TDE14676.1"/>
    <property type="molecule type" value="Genomic_DNA"/>
</dbReference>
<comment type="caution">
    <text evidence="8">The sequence shown here is derived from an EMBL/GenBank/DDBJ whole genome shotgun (WGS) entry which is preliminary data.</text>
</comment>
<dbReference type="OrthoDB" id="1123412at2"/>
<keyword evidence="3 6" id="KW-0812">Transmembrane</keyword>
<accession>A0A4R5DKH6</accession>
<gene>
    <name evidence="8" type="ORF">E0F88_15925</name>
</gene>
<dbReference type="AlphaFoldDB" id="A0A4R5DKH6"/>
<keyword evidence="2" id="KW-1003">Cell membrane</keyword>
<keyword evidence="5 6" id="KW-0472">Membrane</keyword>
<feature type="transmembrane region" description="Helical" evidence="6">
    <location>
        <begin position="45"/>
        <end position="65"/>
    </location>
</feature>
<evidence type="ECO:0000313" key="9">
    <source>
        <dbReference type="Proteomes" id="UP000294850"/>
    </source>
</evidence>
<evidence type="ECO:0000256" key="4">
    <source>
        <dbReference type="ARBA" id="ARBA00022989"/>
    </source>
</evidence>
<evidence type="ECO:0000259" key="7">
    <source>
        <dbReference type="Pfam" id="PF13396"/>
    </source>
</evidence>
<protein>
    <submittedName>
        <fullName evidence="8">PLDc_N domain-containing protein</fullName>
    </submittedName>
</protein>
<comment type="subcellular location">
    <subcellularLocation>
        <location evidence="1">Cell membrane</location>
        <topology evidence="1">Multi-pass membrane protein</topology>
    </subcellularLocation>
</comment>
<keyword evidence="9" id="KW-1185">Reference proteome</keyword>
<sequence length="73" mass="8029">MAASTLLFMGLGSFELLILLIPVGLTIWALIDAIKSDFQKDINKLVWIIVIVGMPFFGGILYFLIGSKQKSVV</sequence>
<dbReference type="RefSeq" id="WP_131959259.1">
    <property type="nucleotide sequence ID" value="NZ_SMFL01000005.1"/>
</dbReference>
<evidence type="ECO:0000256" key="2">
    <source>
        <dbReference type="ARBA" id="ARBA00022475"/>
    </source>
</evidence>
<dbReference type="Pfam" id="PF13396">
    <property type="entry name" value="PLDc_N"/>
    <property type="match status" value="1"/>
</dbReference>
<dbReference type="GO" id="GO:0005886">
    <property type="term" value="C:plasma membrane"/>
    <property type="evidence" value="ECO:0007669"/>
    <property type="project" value="UniProtKB-SubCell"/>
</dbReference>
<feature type="transmembrane region" description="Helical" evidence="6">
    <location>
        <begin position="6"/>
        <end position="33"/>
    </location>
</feature>
<feature type="domain" description="Cardiolipin synthase N-terminal" evidence="7">
    <location>
        <begin position="25"/>
        <end position="66"/>
    </location>
</feature>
<evidence type="ECO:0000256" key="3">
    <source>
        <dbReference type="ARBA" id="ARBA00022692"/>
    </source>
</evidence>
<dbReference type="Proteomes" id="UP000294850">
    <property type="component" value="Unassembled WGS sequence"/>
</dbReference>
<organism evidence="8 9">
    <name type="scientific">Dyadobacter psychrotolerans</name>
    <dbReference type="NCBI Taxonomy" id="2541721"/>
    <lineage>
        <taxon>Bacteria</taxon>
        <taxon>Pseudomonadati</taxon>
        <taxon>Bacteroidota</taxon>
        <taxon>Cytophagia</taxon>
        <taxon>Cytophagales</taxon>
        <taxon>Spirosomataceae</taxon>
        <taxon>Dyadobacter</taxon>
    </lineage>
</organism>